<evidence type="ECO:0000256" key="1">
    <source>
        <dbReference type="SAM" id="Phobius"/>
    </source>
</evidence>
<feature type="transmembrane region" description="Helical" evidence="1">
    <location>
        <begin position="93"/>
        <end position="113"/>
    </location>
</feature>
<accession>I3DZQ3</accession>
<dbReference type="GO" id="GO:0005886">
    <property type="term" value="C:plasma membrane"/>
    <property type="evidence" value="ECO:0007669"/>
    <property type="project" value="TreeGrafter"/>
</dbReference>
<dbReference type="eggNOG" id="COG3238">
    <property type="taxonomic scope" value="Bacteria"/>
</dbReference>
<dbReference type="PANTHER" id="PTHR34821:SF2">
    <property type="entry name" value="INNER MEMBRANE PROTEIN YDCZ"/>
    <property type="match status" value="1"/>
</dbReference>
<dbReference type="KEGG" id="bmet:BMMGA3_06815"/>
<keyword evidence="1" id="KW-0812">Transmembrane</keyword>
<keyword evidence="3" id="KW-1185">Reference proteome</keyword>
<proteinExistence type="predicted"/>
<feature type="transmembrane region" description="Helical" evidence="1">
    <location>
        <begin position="125"/>
        <end position="142"/>
    </location>
</feature>
<dbReference type="PANTHER" id="PTHR34821">
    <property type="entry name" value="INNER MEMBRANE PROTEIN YDCZ"/>
    <property type="match status" value="1"/>
</dbReference>
<keyword evidence="1" id="KW-1133">Transmembrane helix</keyword>
<dbReference type="Pfam" id="PF04657">
    <property type="entry name" value="DMT_YdcZ"/>
    <property type="match status" value="1"/>
</dbReference>
<name>I3DZQ3_BACMM</name>
<dbReference type="RefSeq" id="WP_003349264.1">
    <property type="nucleotide sequence ID" value="NZ_ADWW01000004.1"/>
</dbReference>
<dbReference type="HOGENOM" id="CLU_068878_3_0_9"/>
<dbReference type="Proteomes" id="UP000027602">
    <property type="component" value="Chromosome"/>
</dbReference>
<gene>
    <name evidence="2" type="ORF">BMMGA3_06815</name>
</gene>
<evidence type="ECO:0008006" key="4">
    <source>
        <dbReference type="Google" id="ProtNLM"/>
    </source>
</evidence>
<organism evidence="2 3">
    <name type="scientific">Bacillus methanolicus (strain MGA3 / ATCC 53907)</name>
    <dbReference type="NCBI Taxonomy" id="796606"/>
    <lineage>
        <taxon>Bacteria</taxon>
        <taxon>Bacillati</taxon>
        <taxon>Bacillota</taxon>
        <taxon>Bacilli</taxon>
        <taxon>Bacillales</taxon>
        <taxon>Bacillaceae</taxon>
        <taxon>Bacillus</taxon>
    </lineage>
</organism>
<evidence type="ECO:0000313" key="3">
    <source>
        <dbReference type="Proteomes" id="UP000027602"/>
    </source>
</evidence>
<reference evidence="2 3" key="1">
    <citation type="journal article" date="2015" name="BMC Genomics">
        <title>Transcriptome analysis of thermophilic methylotrophic Bacillus methanolicus MGA3 using RNA-sequencing provides detailed insights into its previously uncharted transcriptional landscape.</title>
        <authorList>
            <person name="Irla M."/>
            <person name="Neshat A."/>
            <person name="Brautaset T."/>
            <person name="Ruckert C."/>
            <person name="Kalinowski J."/>
            <person name="Wendisch V.F."/>
        </authorList>
    </citation>
    <scope>NUCLEOTIDE SEQUENCE [LARGE SCALE GENOMIC DNA]</scope>
    <source>
        <strain evidence="3">MGA3 / ATCC 53907</strain>
    </source>
</reference>
<keyword evidence="1" id="KW-0472">Membrane</keyword>
<sequence>MKWLFSFLALLGGCAIGLQAVINGGLGKKVGAVEGAFISFVIGALALFFVVIFFGKGNISAVSHVPKWQLIGGLLGASYVFIMVLVVPKIGVTPTLITVIAGQLLMGAIIDHFGLLGGKIVPLDLKKILAIVMLFGALFLFHKK</sequence>
<feature type="transmembrane region" description="Helical" evidence="1">
    <location>
        <begin position="36"/>
        <end position="56"/>
    </location>
</feature>
<dbReference type="OrthoDB" id="7864805at2"/>
<dbReference type="EMBL" id="CP007739">
    <property type="protein sequence ID" value="AIE59788.1"/>
    <property type="molecule type" value="Genomic_DNA"/>
</dbReference>
<protein>
    <recommendedName>
        <fullName evidence="4">DMT family transporter</fullName>
    </recommendedName>
</protein>
<dbReference type="InterPro" id="IPR006750">
    <property type="entry name" value="YdcZ"/>
</dbReference>
<evidence type="ECO:0000313" key="2">
    <source>
        <dbReference type="EMBL" id="AIE59788.1"/>
    </source>
</evidence>
<feature type="transmembrane region" description="Helical" evidence="1">
    <location>
        <begin position="68"/>
        <end position="87"/>
    </location>
</feature>
<dbReference type="AlphaFoldDB" id="I3DZQ3"/>
<dbReference type="STRING" id="796606.BMMGA3_06815"/>